<accession>A0ABD2DKG3</accession>
<evidence type="ECO:0000256" key="2">
    <source>
        <dbReference type="ARBA" id="ARBA00023043"/>
    </source>
</evidence>
<dbReference type="PROSITE" id="PS50088">
    <property type="entry name" value="ANK_REPEAT"/>
    <property type="match status" value="2"/>
</dbReference>
<keyword evidence="7" id="KW-1185">Reference proteome</keyword>
<organism evidence="6 7">
    <name type="scientific">Daubentonia madagascariensis</name>
    <name type="common">Aye-aye</name>
    <name type="synonym">Sciurus madagascariensis</name>
    <dbReference type="NCBI Taxonomy" id="31869"/>
    <lineage>
        <taxon>Eukaryota</taxon>
        <taxon>Metazoa</taxon>
        <taxon>Chordata</taxon>
        <taxon>Craniata</taxon>
        <taxon>Vertebrata</taxon>
        <taxon>Euteleostomi</taxon>
        <taxon>Mammalia</taxon>
        <taxon>Eutheria</taxon>
        <taxon>Euarchontoglires</taxon>
        <taxon>Primates</taxon>
        <taxon>Strepsirrhini</taxon>
        <taxon>Chiromyiformes</taxon>
        <taxon>Daubentoniidae</taxon>
        <taxon>Daubentonia</taxon>
    </lineage>
</organism>
<proteinExistence type="predicted"/>
<feature type="coiled-coil region" evidence="4">
    <location>
        <begin position="282"/>
        <end position="310"/>
    </location>
</feature>
<evidence type="ECO:0000256" key="5">
    <source>
        <dbReference type="SAM" id="MobiDB-lite"/>
    </source>
</evidence>
<dbReference type="PROSITE" id="PS50096">
    <property type="entry name" value="IQ"/>
    <property type="match status" value="1"/>
</dbReference>
<dbReference type="PANTHER" id="PTHR24198">
    <property type="entry name" value="ANKYRIN REPEAT AND PROTEIN KINASE DOMAIN-CONTAINING PROTEIN"/>
    <property type="match status" value="1"/>
</dbReference>
<evidence type="ECO:0000256" key="1">
    <source>
        <dbReference type="ARBA" id="ARBA00022737"/>
    </source>
</evidence>
<feature type="coiled-coil region" evidence="4">
    <location>
        <begin position="358"/>
        <end position="399"/>
    </location>
</feature>
<dbReference type="InterPro" id="IPR002110">
    <property type="entry name" value="Ankyrin_rpt"/>
</dbReference>
<evidence type="ECO:0000313" key="6">
    <source>
        <dbReference type="EMBL" id="KAL2767354.1"/>
    </source>
</evidence>
<dbReference type="Gene3D" id="1.25.40.20">
    <property type="entry name" value="Ankyrin repeat-containing domain"/>
    <property type="match status" value="1"/>
</dbReference>
<comment type="caution">
    <text evidence="6">The sequence shown here is derived from an EMBL/GenBank/DDBJ whole genome shotgun (WGS) entry which is preliminary data.</text>
</comment>
<dbReference type="AlphaFoldDB" id="A0ABD2DKG3"/>
<name>A0ABD2DKG3_DAUMA</name>
<dbReference type="InterPro" id="IPR036770">
    <property type="entry name" value="Ankyrin_rpt-contain_sf"/>
</dbReference>
<dbReference type="PANTHER" id="PTHR24198:SF193">
    <property type="match status" value="1"/>
</dbReference>
<dbReference type="Pfam" id="PF12796">
    <property type="entry name" value="Ank_2"/>
    <property type="match status" value="1"/>
</dbReference>
<dbReference type="Gene3D" id="3.40.50.300">
    <property type="entry name" value="P-loop containing nucleotide triphosphate hydrolases"/>
    <property type="match status" value="1"/>
</dbReference>
<evidence type="ECO:0000313" key="7">
    <source>
        <dbReference type="Proteomes" id="UP001610411"/>
    </source>
</evidence>
<dbReference type="Proteomes" id="UP001610411">
    <property type="component" value="Unassembled WGS sequence"/>
</dbReference>
<gene>
    <name evidence="6" type="ORF">WCI35_025454</name>
</gene>
<keyword evidence="1" id="KW-0677">Repeat</keyword>
<evidence type="ECO:0000256" key="4">
    <source>
        <dbReference type="SAM" id="Coils"/>
    </source>
</evidence>
<dbReference type="InterPro" id="IPR027417">
    <property type="entry name" value="P-loop_NTPase"/>
</dbReference>
<reference evidence="6 7" key="1">
    <citation type="journal article" date="2024" name="G3 (Bethesda)">
        <title>A hybrid genome assembly of the endangered aye-aye (Daubentonia madagascariensis).</title>
        <authorList>
            <person name="Versoza C.J."/>
            <person name="Pfeifer S.P."/>
        </authorList>
    </citation>
    <scope>NUCLEOTIDE SEQUENCE [LARGE SCALE GENOMIC DNA]</scope>
    <source>
        <strain evidence="6">6821</strain>
    </source>
</reference>
<feature type="repeat" description="ANK" evidence="3">
    <location>
        <begin position="192"/>
        <end position="224"/>
    </location>
</feature>
<keyword evidence="4" id="KW-0175">Coiled coil</keyword>
<dbReference type="SUPFAM" id="SSF48403">
    <property type="entry name" value="Ankyrin repeat"/>
    <property type="match status" value="1"/>
</dbReference>
<protein>
    <submittedName>
        <fullName evidence="6">IQ motif and ankyrin repeat domain-containing protein 1 isoform 1</fullName>
    </submittedName>
</protein>
<dbReference type="EMBL" id="JBFSEQ010000010">
    <property type="protein sequence ID" value="KAL2767354.1"/>
    <property type="molecule type" value="Genomic_DNA"/>
</dbReference>
<sequence length="576" mass="65011">MNSKKRVPKAASGKWQASLPGPKPRAAAGKPGENRQPQRKTGEQARAPAPPESPEAPAGPAAEDQAATIIQCAFRQLLARKELARRRLKHQEYLEQMEKLQREAFLALVRREQEAARRQREQEEAARRERQEELQRRRRLLDAAFDGDLGEIQAVLKEVEQLLTREGVGQDEAGQARRLQRRVAVVECEDSNGNTPLSEAAAGGQPLAIQLLAELGASPNSKGAYGRTPLYRAAFGGHLEAVEVLLKLGADPRVYADDGSTPEQVASLDAVASVLQSWDLSLTEAMLQNMEAERQRRAQEAQRHKEAEAERCDSMTLKVQQLAKEQQRCHKELQQAYCELNRRITEHDKCERRHAGKTELTLQAIKDAEAQVDRLRQEAQKAEETLAMARLELREQTQEEEEEAPGLKCQVTELHDVLMKDVGDRIRTDGRWPLVIDPSGQAATFLRYQDTNYVDTVNPEHLRPERVRLALLGALRYGKPLVFDLREVNLFPAVQQQLEAVQPGLEQALLSRALLQQERYLSLLRPDDGPEYGPTQFQEARLEHFRLFFVTKVRWPPAEQLRLLLPVRVQLPGAGL</sequence>
<dbReference type="PROSITE" id="PS50297">
    <property type="entry name" value="ANK_REP_REGION"/>
    <property type="match status" value="2"/>
</dbReference>
<feature type="region of interest" description="Disordered" evidence="5">
    <location>
        <begin position="1"/>
        <end position="62"/>
    </location>
</feature>
<keyword evidence="2 3" id="KW-0040">ANK repeat</keyword>
<dbReference type="SMART" id="SM00248">
    <property type="entry name" value="ANK"/>
    <property type="match status" value="2"/>
</dbReference>
<evidence type="ECO:0000256" key="3">
    <source>
        <dbReference type="PROSITE-ProRule" id="PRU00023"/>
    </source>
</evidence>
<feature type="repeat" description="ANK" evidence="3">
    <location>
        <begin position="225"/>
        <end position="257"/>
    </location>
</feature>
<feature type="coiled-coil region" evidence="4">
    <location>
        <begin position="83"/>
        <end position="136"/>
    </location>
</feature>